<dbReference type="Proteomes" id="UP001500542">
    <property type="component" value="Unassembled WGS sequence"/>
</dbReference>
<name>A0ABN1Q793_9ACTN</name>
<comment type="caution">
    <text evidence="1">The sequence shown here is derived from an EMBL/GenBank/DDBJ whole genome shotgun (WGS) entry which is preliminary data.</text>
</comment>
<evidence type="ECO:0000313" key="2">
    <source>
        <dbReference type="Proteomes" id="UP001500542"/>
    </source>
</evidence>
<evidence type="ECO:0000313" key="1">
    <source>
        <dbReference type="EMBL" id="GAA0938662.1"/>
    </source>
</evidence>
<reference evidence="1 2" key="1">
    <citation type="journal article" date="2019" name="Int. J. Syst. Evol. Microbiol.">
        <title>The Global Catalogue of Microorganisms (GCM) 10K type strain sequencing project: providing services to taxonomists for standard genome sequencing and annotation.</title>
        <authorList>
            <consortium name="The Broad Institute Genomics Platform"/>
            <consortium name="The Broad Institute Genome Sequencing Center for Infectious Disease"/>
            <person name="Wu L."/>
            <person name="Ma J."/>
        </authorList>
    </citation>
    <scope>NUCLEOTIDE SEQUENCE [LARGE SCALE GENOMIC DNA]</scope>
    <source>
        <strain evidence="1 2">JCM 10977</strain>
    </source>
</reference>
<evidence type="ECO:0008006" key="3">
    <source>
        <dbReference type="Google" id="ProtNLM"/>
    </source>
</evidence>
<dbReference type="EMBL" id="BAAAHK010000006">
    <property type="protein sequence ID" value="GAA0938662.1"/>
    <property type="molecule type" value="Genomic_DNA"/>
</dbReference>
<keyword evidence="2" id="KW-1185">Reference proteome</keyword>
<gene>
    <name evidence="1" type="ORF">GCM10009554_27860</name>
</gene>
<sequence>MTPFMLSVQALLDGEAAPVAGVEDSVPMPIPVATDVQVIVRSLAEQLVSEANAILRPRGDVIELVDQVGPGELTFTMTYHERAAQVRTVMSGHSALVSLILSGQQNQQGQQPRRLSSEDELQGLVLTLIEPQHVDADRQE</sequence>
<accession>A0ABN1Q793</accession>
<proteinExistence type="predicted"/>
<organism evidence="1 2">
    <name type="scientific">Kribbella koreensis</name>
    <dbReference type="NCBI Taxonomy" id="57909"/>
    <lineage>
        <taxon>Bacteria</taxon>
        <taxon>Bacillati</taxon>
        <taxon>Actinomycetota</taxon>
        <taxon>Actinomycetes</taxon>
        <taxon>Propionibacteriales</taxon>
        <taxon>Kribbellaceae</taxon>
        <taxon>Kribbella</taxon>
    </lineage>
</organism>
<dbReference type="RefSeq" id="WP_343968764.1">
    <property type="nucleotide sequence ID" value="NZ_BAAAHK010000006.1"/>
</dbReference>
<protein>
    <recommendedName>
        <fullName evidence="3">YbaB/EbfC DNA-binding family protein</fullName>
    </recommendedName>
</protein>